<reference evidence="5" key="1">
    <citation type="journal article" date="2019" name="Int. J. Syst. Evol. Microbiol.">
        <title>The Global Catalogue of Microorganisms (GCM) 10K type strain sequencing project: providing services to taxonomists for standard genome sequencing and annotation.</title>
        <authorList>
            <consortium name="The Broad Institute Genomics Platform"/>
            <consortium name="The Broad Institute Genome Sequencing Center for Infectious Disease"/>
            <person name="Wu L."/>
            <person name="Ma J."/>
        </authorList>
    </citation>
    <scope>NUCLEOTIDE SEQUENCE [LARGE SCALE GENOMIC DNA]</scope>
    <source>
        <strain evidence="5">CGMCC 1.15923</strain>
    </source>
</reference>
<dbReference type="PROSITE" id="PS00061">
    <property type="entry name" value="ADH_SHORT"/>
    <property type="match status" value="1"/>
</dbReference>
<gene>
    <name evidence="4" type="ORF">GCM10011502_23900</name>
</gene>
<evidence type="ECO:0000256" key="1">
    <source>
        <dbReference type="ARBA" id="ARBA00006484"/>
    </source>
</evidence>
<dbReference type="CDD" id="cd05374">
    <property type="entry name" value="17beta-HSD-like_SDR_c"/>
    <property type="match status" value="1"/>
</dbReference>
<evidence type="ECO:0000313" key="5">
    <source>
        <dbReference type="Proteomes" id="UP000646152"/>
    </source>
</evidence>
<keyword evidence="5" id="KW-1185">Reference proteome</keyword>
<proteinExistence type="inferred from homology"/>
<comment type="caution">
    <text evidence="4">The sequence shown here is derived from an EMBL/GenBank/DDBJ whole genome shotgun (WGS) entry which is preliminary data.</text>
</comment>
<dbReference type="PRINTS" id="PR00081">
    <property type="entry name" value="GDHRDH"/>
</dbReference>
<sequence length="286" mass="31031">MNKSGQVHDSMVKSVLITGCSSGIGQCAAHFLQQQGFQVIASARRQADVDTLQQAGFTAVLLDLADEASIDAAVAQTLQLTGGKLYGLFNNAAYGQPGALEDLPTQALREQFESNLFGLHHLTRLILPTMLAAKEGRIVQNSSILGLVALPFRGAYNASKFALEGYTDTLRLELHGTGVAVSLIEPGPIETRFRANSKTAFLRHIDANASRHQAGYQQTLERLQRPGPSSRYSLEPEACMAPLLHALTSPKPKIRYPVTRPTVMMSWLRRLLSARALDKLLLKAGG</sequence>
<dbReference type="PRINTS" id="PR00080">
    <property type="entry name" value="SDRFAMILY"/>
</dbReference>
<dbReference type="SUPFAM" id="SSF51735">
    <property type="entry name" value="NAD(P)-binding Rossmann-fold domains"/>
    <property type="match status" value="1"/>
</dbReference>
<dbReference type="InterPro" id="IPR020904">
    <property type="entry name" value="Sc_DH/Rdtase_CS"/>
</dbReference>
<evidence type="ECO:0000256" key="2">
    <source>
        <dbReference type="ARBA" id="ARBA00023002"/>
    </source>
</evidence>
<comment type="similarity">
    <text evidence="1 3">Belongs to the short-chain dehydrogenases/reductases (SDR) family.</text>
</comment>
<accession>A0ABQ1IUI8</accession>
<dbReference type="Gene3D" id="3.40.50.720">
    <property type="entry name" value="NAD(P)-binding Rossmann-like Domain"/>
    <property type="match status" value="1"/>
</dbReference>
<dbReference type="Proteomes" id="UP000646152">
    <property type="component" value="Unassembled WGS sequence"/>
</dbReference>
<dbReference type="EMBL" id="BMKE01000021">
    <property type="protein sequence ID" value="GGB49868.1"/>
    <property type="molecule type" value="Genomic_DNA"/>
</dbReference>
<dbReference type="InterPro" id="IPR036291">
    <property type="entry name" value="NAD(P)-bd_dom_sf"/>
</dbReference>
<keyword evidence="2" id="KW-0560">Oxidoreductase</keyword>
<dbReference type="InterPro" id="IPR002347">
    <property type="entry name" value="SDR_fam"/>
</dbReference>
<protein>
    <submittedName>
        <fullName evidence="4">Short-chain dehydrogenase/reductase</fullName>
    </submittedName>
</protein>
<evidence type="ECO:0000313" key="4">
    <source>
        <dbReference type="EMBL" id="GGB49868.1"/>
    </source>
</evidence>
<dbReference type="PANTHER" id="PTHR44169">
    <property type="entry name" value="NADPH-DEPENDENT 1-ACYLDIHYDROXYACETONE PHOSPHATE REDUCTASE"/>
    <property type="match status" value="1"/>
</dbReference>
<organism evidence="4 5">
    <name type="scientific">Oceanisphaera marina</name>
    <dbReference type="NCBI Taxonomy" id="2017550"/>
    <lineage>
        <taxon>Bacteria</taxon>
        <taxon>Pseudomonadati</taxon>
        <taxon>Pseudomonadota</taxon>
        <taxon>Gammaproteobacteria</taxon>
        <taxon>Aeromonadales</taxon>
        <taxon>Aeromonadaceae</taxon>
        <taxon>Oceanisphaera</taxon>
    </lineage>
</organism>
<name>A0ABQ1IUI8_9GAMM</name>
<dbReference type="NCBIfam" id="NF004649">
    <property type="entry name" value="PRK05993.1"/>
    <property type="match status" value="1"/>
</dbReference>
<dbReference type="PANTHER" id="PTHR44169:SF6">
    <property type="entry name" value="NADPH-DEPENDENT 1-ACYLDIHYDROXYACETONE PHOSPHATE REDUCTASE"/>
    <property type="match status" value="1"/>
</dbReference>
<dbReference type="Pfam" id="PF00106">
    <property type="entry name" value="adh_short"/>
    <property type="match status" value="1"/>
</dbReference>
<evidence type="ECO:0000256" key="3">
    <source>
        <dbReference type="RuleBase" id="RU000363"/>
    </source>
</evidence>